<dbReference type="AlphaFoldDB" id="A0A2I0A8K8"/>
<dbReference type="Proteomes" id="UP000236161">
    <property type="component" value="Unassembled WGS sequence"/>
</dbReference>
<sequence length="215" mass="24362">MSFGRKMCFMTFITKCFPRTVRETLDEISHSIPEETKQILKEIGVSQWDDEAGGFKLGKYFIPFNADIVSTITGLRNKGIAAHITMKTEIAFLESTNAVPVQHPNLFSCMLRWSPTLFWYHTKSEKLIEDIAGVDPTEEYGLGYDDCVEQSREFDKPQDNVTTDILAKPVDQNDNSTAAMPLRLSSVEKLLYALNSQVVQMDTQLDSCCNILFEL</sequence>
<accession>A0A2I0A8K8</accession>
<organism evidence="1 2">
    <name type="scientific">Apostasia shenzhenica</name>
    <dbReference type="NCBI Taxonomy" id="1088818"/>
    <lineage>
        <taxon>Eukaryota</taxon>
        <taxon>Viridiplantae</taxon>
        <taxon>Streptophyta</taxon>
        <taxon>Embryophyta</taxon>
        <taxon>Tracheophyta</taxon>
        <taxon>Spermatophyta</taxon>
        <taxon>Magnoliopsida</taxon>
        <taxon>Liliopsida</taxon>
        <taxon>Asparagales</taxon>
        <taxon>Orchidaceae</taxon>
        <taxon>Apostasioideae</taxon>
        <taxon>Apostasia</taxon>
    </lineage>
</organism>
<proteinExistence type="predicted"/>
<name>A0A2I0A8K8_9ASPA</name>
<evidence type="ECO:0000313" key="2">
    <source>
        <dbReference type="Proteomes" id="UP000236161"/>
    </source>
</evidence>
<gene>
    <name evidence="1" type="ORF">AXF42_Ash008097</name>
</gene>
<reference evidence="1 2" key="1">
    <citation type="journal article" date="2017" name="Nature">
        <title>The Apostasia genome and the evolution of orchids.</title>
        <authorList>
            <person name="Zhang G.Q."/>
            <person name="Liu K.W."/>
            <person name="Li Z."/>
            <person name="Lohaus R."/>
            <person name="Hsiao Y.Y."/>
            <person name="Niu S.C."/>
            <person name="Wang J.Y."/>
            <person name="Lin Y.C."/>
            <person name="Xu Q."/>
            <person name="Chen L.J."/>
            <person name="Yoshida K."/>
            <person name="Fujiwara S."/>
            <person name="Wang Z.W."/>
            <person name="Zhang Y.Q."/>
            <person name="Mitsuda N."/>
            <person name="Wang M."/>
            <person name="Liu G.H."/>
            <person name="Pecoraro L."/>
            <person name="Huang H.X."/>
            <person name="Xiao X.J."/>
            <person name="Lin M."/>
            <person name="Wu X.Y."/>
            <person name="Wu W.L."/>
            <person name="Chen Y.Y."/>
            <person name="Chang S.B."/>
            <person name="Sakamoto S."/>
            <person name="Ohme-Takagi M."/>
            <person name="Yagi M."/>
            <person name="Zeng S.J."/>
            <person name="Shen C.Y."/>
            <person name="Yeh C.M."/>
            <person name="Luo Y.B."/>
            <person name="Tsai W.C."/>
            <person name="Van de Peer Y."/>
            <person name="Liu Z.J."/>
        </authorList>
    </citation>
    <scope>NUCLEOTIDE SEQUENCE [LARGE SCALE GENOMIC DNA]</scope>
    <source>
        <strain evidence="2">cv. Shenzhen</strain>
        <tissue evidence="1">Stem</tissue>
    </source>
</reference>
<keyword evidence="2" id="KW-1185">Reference proteome</keyword>
<protein>
    <submittedName>
        <fullName evidence="1">Uncharacterized protein</fullName>
    </submittedName>
</protein>
<evidence type="ECO:0000313" key="1">
    <source>
        <dbReference type="EMBL" id="PKA51868.1"/>
    </source>
</evidence>
<dbReference type="EMBL" id="KZ452012">
    <property type="protein sequence ID" value="PKA51868.1"/>
    <property type="molecule type" value="Genomic_DNA"/>
</dbReference>